<feature type="domain" description="Sushi" evidence="3">
    <location>
        <begin position="23"/>
        <end position="82"/>
    </location>
</feature>
<proteinExistence type="predicted"/>
<dbReference type="InterPro" id="IPR000436">
    <property type="entry name" value="Sushi_SCR_CCP_dom"/>
</dbReference>
<reference evidence="4" key="2">
    <citation type="submission" date="2025-08" db="UniProtKB">
        <authorList>
            <consortium name="Ensembl"/>
        </authorList>
    </citation>
    <scope>IDENTIFICATION</scope>
</reference>
<dbReference type="Pfam" id="PF00084">
    <property type="entry name" value="Sushi"/>
    <property type="match status" value="1"/>
</dbReference>
<dbReference type="Proteomes" id="UP000007875">
    <property type="component" value="Unassembled WGS sequence"/>
</dbReference>
<sequence>MCGCSPRFYHFQTLAQVTCTVINQCPPLPTNVVYTSSCTDGRNAGSVCHFQCPANQVMSGTSHSTCGTDGQWSPRIDTRCSVQCSPLQPQASCSEIPCERARCPAFPDAVCQNNYCGGCNFKFFVNGVEKTRYQCLPNDCPAPAPTPTDPYFEDICLDLCMVLCPNHRDALCRPCGCTRRMYDYTTLQLLNC</sequence>
<reference evidence="4" key="3">
    <citation type="submission" date="2025-09" db="UniProtKB">
        <authorList>
            <consortium name="Ensembl"/>
        </authorList>
    </citation>
    <scope>IDENTIFICATION</scope>
</reference>
<dbReference type="HOGENOM" id="CLU_1414721_0_0_1"/>
<accession>H2Z2M9</accession>
<evidence type="ECO:0000256" key="2">
    <source>
        <dbReference type="PROSITE-ProRule" id="PRU00302"/>
    </source>
</evidence>
<evidence type="ECO:0000313" key="4">
    <source>
        <dbReference type="Ensembl" id="ENSCSAVP00000011841.1"/>
    </source>
</evidence>
<reference evidence="5" key="1">
    <citation type="submission" date="2003-08" db="EMBL/GenBank/DDBJ databases">
        <authorList>
            <person name="Birren B."/>
            <person name="Nusbaum C."/>
            <person name="Abebe A."/>
            <person name="Abouelleil A."/>
            <person name="Adekoya E."/>
            <person name="Ait-zahra M."/>
            <person name="Allen N."/>
            <person name="Allen T."/>
            <person name="An P."/>
            <person name="Anderson M."/>
            <person name="Anderson S."/>
            <person name="Arachchi H."/>
            <person name="Armbruster J."/>
            <person name="Bachantsang P."/>
            <person name="Baldwin J."/>
            <person name="Barry A."/>
            <person name="Bayul T."/>
            <person name="Blitshsteyn B."/>
            <person name="Bloom T."/>
            <person name="Blye J."/>
            <person name="Boguslavskiy L."/>
            <person name="Borowsky M."/>
            <person name="Boukhgalter B."/>
            <person name="Brunache A."/>
            <person name="Butler J."/>
            <person name="Calixte N."/>
            <person name="Calvo S."/>
            <person name="Camarata J."/>
            <person name="Campo K."/>
            <person name="Chang J."/>
            <person name="Cheshatsang Y."/>
            <person name="Citroen M."/>
            <person name="Collymore A."/>
            <person name="Considine T."/>
            <person name="Cook A."/>
            <person name="Cooke P."/>
            <person name="Corum B."/>
            <person name="Cuomo C."/>
            <person name="David R."/>
            <person name="Dawoe T."/>
            <person name="Degray S."/>
            <person name="Dodge S."/>
            <person name="Dooley K."/>
            <person name="Dorje P."/>
            <person name="Dorjee K."/>
            <person name="Dorris L."/>
            <person name="Duffey N."/>
            <person name="Dupes A."/>
            <person name="Elkins T."/>
            <person name="Engels R."/>
            <person name="Erickson J."/>
            <person name="Farina A."/>
            <person name="Faro S."/>
            <person name="Ferreira P."/>
            <person name="Fischer H."/>
            <person name="Fitzgerald M."/>
            <person name="Foley K."/>
            <person name="Gage D."/>
            <person name="Galagan J."/>
            <person name="Gearin G."/>
            <person name="Gnerre S."/>
            <person name="Gnirke A."/>
            <person name="Goyette A."/>
            <person name="Graham J."/>
            <person name="Grandbois E."/>
            <person name="Gyaltsen K."/>
            <person name="Hafez N."/>
            <person name="Hagopian D."/>
            <person name="Hagos B."/>
            <person name="Hall J."/>
            <person name="Hatcher B."/>
            <person name="Heller A."/>
            <person name="Higgins H."/>
            <person name="Honan T."/>
            <person name="Horn A."/>
            <person name="Houde N."/>
            <person name="Hughes L."/>
            <person name="Hulme W."/>
            <person name="Husby E."/>
            <person name="Iliev I."/>
            <person name="Jaffe D."/>
            <person name="Jones C."/>
            <person name="Kamal M."/>
            <person name="Kamat A."/>
            <person name="Kamvysselis M."/>
            <person name="Karlsson E."/>
            <person name="Kells C."/>
            <person name="Kieu A."/>
            <person name="Kisner P."/>
            <person name="Kodira C."/>
            <person name="Kulbokas E."/>
            <person name="Labutti K."/>
            <person name="Lama D."/>
            <person name="Landers T."/>
            <person name="Leger J."/>
            <person name="Levine S."/>
            <person name="Lewis D."/>
            <person name="Lewis T."/>
            <person name="Lindblad-toh K."/>
            <person name="Liu X."/>
            <person name="Lokyitsang T."/>
            <person name="Lokyitsang Y."/>
            <person name="Lucien O."/>
            <person name="Lui A."/>
            <person name="Ma L.J."/>
            <person name="Mabbitt R."/>
            <person name="Macdonald J."/>
            <person name="Maclean C."/>
            <person name="Major J."/>
            <person name="Manning J."/>
            <person name="Marabella R."/>
            <person name="Maru K."/>
            <person name="Matthews C."/>
            <person name="Mauceli E."/>
            <person name="Mccarthy M."/>
            <person name="Mcdonough S."/>
            <person name="Mcghee T."/>
            <person name="Meldrim J."/>
            <person name="Meneus L."/>
            <person name="Mesirov J."/>
            <person name="Mihalev A."/>
            <person name="Mihova T."/>
            <person name="Mikkelsen T."/>
            <person name="Mlenga V."/>
            <person name="Moru K."/>
            <person name="Mozes J."/>
            <person name="Mulrain L."/>
            <person name="Munson G."/>
            <person name="Naylor J."/>
            <person name="Newes C."/>
            <person name="Nguyen C."/>
            <person name="Nguyen N."/>
            <person name="Nguyen T."/>
            <person name="Nicol R."/>
            <person name="Nielsen C."/>
            <person name="Nizzari M."/>
            <person name="Norbu C."/>
            <person name="Norbu N."/>
            <person name="O'donnell P."/>
            <person name="Okoawo O."/>
            <person name="O'leary S."/>
            <person name="Omotosho B."/>
            <person name="O'neill K."/>
            <person name="Osman S."/>
            <person name="Parker S."/>
            <person name="Perrin D."/>
            <person name="Phunkhang P."/>
            <person name="Piqani B."/>
            <person name="Purcell S."/>
            <person name="Rachupka T."/>
            <person name="Ramasamy U."/>
            <person name="Rameau R."/>
            <person name="Ray V."/>
            <person name="Raymond C."/>
            <person name="Retta R."/>
            <person name="Richardson S."/>
            <person name="Rise C."/>
            <person name="Rodriguez J."/>
            <person name="Rogers J."/>
            <person name="Rogov P."/>
            <person name="Rutman M."/>
            <person name="Schupbach R."/>
            <person name="Seaman C."/>
            <person name="Settipalli S."/>
            <person name="Sharpe T."/>
            <person name="Sheridan J."/>
            <person name="Sherpa N."/>
            <person name="Shi J."/>
            <person name="Smirnov S."/>
            <person name="Smith C."/>
            <person name="Sougnez C."/>
            <person name="Spencer B."/>
            <person name="Stalker J."/>
            <person name="Stange-thomann N."/>
            <person name="Stavropoulos S."/>
            <person name="Stetson K."/>
            <person name="Stone C."/>
            <person name="Stone S."/>
            <person name="Stubbs M."/>
            <person name="Talamas J."/>
            <person name="Tchuinga P."/>
            <person name="Tenzing P."/>
            <person name="Tesfaye S."/>
            <person name="Theodore J."/>
            <person name="Thoulutsang Y."/>
            <person name="Topham K."/>
            <person name="Towey S."/>
            <person name="Tsamla T."/>
            <person name="Tsomo N."/>
            <person name="Vallee D."/>
            <person name="Vassiliev H."/>
            <person name="Venkataraman V."/>
            <person name="Vinson J."/>
            <person name="Vo A."/>
            <person name="Wade C."/>
            <person name="Wang S."/>
            <person name="Wangchuk T."/>
            <person name="Wangdi T."/>
            <person name="Whittaker C."/>
            <person name="Wilkinson J."/>
            <person name="Wu Y."/>
            <person name="Wyman D."/>
            <person name="Yadav S."/>
            <person name="Yang S."/>
            <person name="Yang X."/>
            <person name="Yeager S."/>
            <person name="Yee E."/>
            <person name="Young G."/>
            <person name="Zainoun J."/>
            <person name="Zembeck L."/>
            <person name="Zimmer A."/>
            <person name="Zody M."/>
            <person name="Lander E."/>
        </authorList>
    </citation>
    <scope>NUCLEOTIDE SEQUENCE [LARGE SCALE GENOMIC DNA]</scope>
</reference>
<dbReference type="AlphaFoldDB" id="H2Z2M9"/>
<dbReference type="SUPFAM" id="SSF57535">
    <property type="entry name" value="Complement control module/SCR domain"/>
    <property type="match status" value="1"/>
</dbReference>
<dbReference type="Ensembl" id="ENSCSAVT00000011979.1">
    <property type="protein sequence ID" value="ENSCSAVP00000011841.1"/>
    <property type="gene ID" value="ENSCSAVG00000006947.1"/>
</dbReference>
<keyword evidence="1" id="KW-1015">Disulfide bond</keyword>
<evidence type="ECO:0000259" key="3">
    <source>
        <dbReference type="PROSITE" id="PS50923"/>
    </source>
</evidence>
<dbReference type="GeneTree" id="ENSGT00390000006354"/>
<organism evidence="4 5">
    <name type="scientific">Ciona savignyi</name>
    <name type="common">Pacific transparent sea squirt</name>
    <dbReference type="NCBI Taxonomy" id="51511"/>
    <lineage>
        <taxon>Eukaryota</taxon>
        <taxon>Metazoa</taxon>
        <taxon>Chordata</taxon>
        <taxon>Tunicata</taxon>
        <taxon>Ascidiacea</taxon>
        <taxon>Phlebobranchia</taxon>
        <taxon>Cionidae</taxon>
        <taxon>Ciona</taxon>
    </lineage>
</organism>
<dbReference type="InterPro" id="IPR035976">
    <property type="entry name" value="Sushi/SCR/CCP_sf"/>
</dbReference>
<name>H2Z2M9_CIOSA</name>
<keyword evidence="5" id="KW-1185">Reference proteome</keyword>
<evidence type="ECO:0000256" key="1">
    <source>
        <dbReference type="ARBA" id="ARBA00023157"/>
    </source>
</evidence>
<dbReference type="eggNOG" id="KOG1217">
    <property type="taxonomic scope" value="Eukaryota"/>
</dbReference>
<keyword evidence="2" id="KW-0768">Sushi</keyword>
<evidence type="ECO:0000313" key="5">
    <source>
        <dbReference type="Proteomes" id="UP000007875"/>
    </source>
</evidence>
<dbReference type="Gene3D" id="2.10.70.10">
    <property type="entry name" value="Complement Module, domain 1"/>
    <property type="match status" value="1"/>
</dbReference>
<dbReference type="InParanoid" id="H2Z2M9"/>
<dbReference type="CDD" id="cd00033">
    <property type="entry name" value="CCP"/>
    <property type="match status" value="1"/>
</dbReference>
<dbReference type="PROSITE" id="PS50923">
    <property type="entry name" value="SUSHI"/>
    <property type="match status" value="1"/>
</dbReference>
<dbReference type="SMART" id="SM00032">
    <property type="entry name" value="CCP"/>
    <property type="match status" value="1"/>
</dbReference>
<protein>
    <recommendedName>
        <fullName evidence="3">Sushi domain-containing protein</fullName>
    </recommendedName>
</protein>
<comment type="caution">
    <text evidence="2">Lacks conserved residue(s) required for the propagation of feature annotation.</text>
</comment>